<comment type="caution">
    <text evidence="1">The sequence shown here is derived from an EMBL/GenBank/DDBJ whole genome shotgun (WGS) entry which is preliminary data.</text>
</comment>
<reference evidence="1" key="2">
    <citation type="submission" date="2020-11" db="EMBL/GenBank/DDBJ databases">
        <authorList>
            <person name="McCartney M.A."/>
            <person name="Auch B."/>
            <person name="Kono T."/>
            <person name="Mallez S."/>
            <person name="Becker A."/>
            <person name="Gohl D.M."/>
            <person name="Silverstein K.A.T."/>
            <person name="Koren S."/>
            <person name="Bechman K.B."/>
            <person name="Herman A."/>
            <person name="Abrahante J.E."/>
            <person name="Garbe J."/>
        </authorList>
    </citation>
    <scope>NUCLEOTIDE SEQUENCE</scope>
    <source>
        <strain evidence="1">Duluth1</strain>
        <tissue evidence="1">Whole animal</tissue>
    </source>
</reference>
<keyword evidence="2" id="KW-1185">Reference proteome</keyword>
<proteinExistence type="predicted"/>
<sequence>MYRLNHNNLCHISTRCNQLVRTHKSNSQCSSHHGCKHRNKLHPHTCGTLIHIGIRPKDSSCPSPVCRGTKELEYKLV</sequence>
<dbReference type="Proteomes" id="UP000828390">
    <property type="component" value="Unassembled WGS sequence"/>
</dbReference>
<dbReference type="EMBL" id="JAIWYP010000009">
    <property type="protein sequence ID" value="KAH3777976.1"/>
    <property type="molecule type" value="Genomic_DNA"/>
</dbReference>
<reference evidence="1" key="1">
    <citation type="journal article" date="2019" name="bioRxiv">
        <title>The Genome of the Zebra Mussel, Dreissena polymorpha: A Resource for Invasive Species Research.</title>
        <authorList>
            <person name="McCartney M.A."/>
            <person name="Auch B."/>
            <person name="Kono T."/>
            <person name="Mallez S."/>
            <person name="Zhang Y."/>
            <person name="Obille A."/>
            <person name="Becker A."/>
            <person name="Abrahante J.E."/>
            <person name="Garbe J."/>
            <person name="Badalamenti J.P."/>
            <person name="Herman A."/>
            <person name="Mangelson H."/>
            <person name="Liachko I."/>
            <person name="Sullivan S."/>
            <person name="Sone E.D."/>
            <person name="Koren S."/>
            <person name="Silverstein K.A.T."/>
            <person name="Beckman K.B."/>
            <person name="Gohl D.M."/>
        </authorList>
    </citation>
    <scope>NUCLEOTIDE SEQUENCE</scope>
    <source>
        <strain evidence="1">Duluth1</strain>
        <tissue evidence="1">Whole animal</tissue>
    </source>
</reference>
<accession>A0A9D4EDZ2</accession>
<dbReference type="AlphaFoldDB" id="A0A9D4EDZ2"/>
<gene>
    <name evidence="1" type="ORF">DPMN_179427</name>
</gene>
<organism evidence="1 2">
    <name type="scientific">Dreissena polymorpha</name>
    <name type="common">Zebra mussel</name>
    <name type="synonym">Mytilus polymorpha</name>
    <dbReference type="NCBI Taxonomy" id="45954"/>
    <lineage>
        <taxon>Eukaryota</taxon>
        <taxon>Metazoa</taxon>
        <taxon>Spiralia</taxon>
        <taxon>Lophotrochozoa</taxon>
        <taxon>Mollusca</taxon>
        <taxon>Bivalvia</taxon>
        <taxon>Autobranchia</taxon>
        <taxon>Heteroconchia</taxon>
        <taxon>Euheterodonta</taxon>
        <taxon>Imparidentia</taxon>
        <taxon>Neoheterodontei</taxon>
        <taxon>Myida</taxon>
        <taxon>Dreissenoidea</taxon>
        <taxon>Dreissenidae</taxon>
        <taxon>Dreissena</taxon>
    </lineage>
</organism>
<evidence type="ECO:0000313" key="2">
    <source>
        <dbReference type="Proteomes" id="UP000828390"/>
    </source>
</evidence>
<name>A0A9D4EDZ2_DREPO</name>
<protein>
    <submittedName>
        <fullName evidence="1">Uncharacterized protein</fullName>
    </submittedName>
</protein>
<evidence type="ECO:0000313" key="1">
    <source>
        <dbReference type="EMBL" id="KAH3777976.1"/>
    </source>
</evidence>